<evidence type="ECO:0000256" key="1">
    <source>
        <dbReference type="SAM" id="MobiDB-lite"/>
    </source>
</evidence>
<protein>
    <submittedName>
        <fullName evidence="2">Uncharacterized protein</fullName>
    </submittedName>
</protein>
<dbReference type="AlphaFoldDB" id="A0A024GUB9"/>
<organism evidence="2 3">
    <name type="scientific">Albugo candida</name>
    <dbReference type="NCBI Taxonomy" id="65357"/>
    <lineage>
        <taxon>Eukaryota</taxon>
        <taxon>Sar</taxon>
        <taxon>Stramenopiles</taxon>
        <taxon>Oomycota</taxon>
        <taxon>Peronosporomycetes</taxon>
        <taxon>Albuginales</taxon>
        <taxon>Albuginaceae</taxon>
        <taxon>Albugo</taxon>
    </lineage>
</organism>
<feature type="compositionally biased region" description="Polar residues" evidence="1">
    <location>
        <begin position="53"/>
        <end position="62"/>
    </location>
</feature>
<feature type="compositionally biased region" description="Basic and acidic residues" evidence="1">
    <location>
        <begin position="7"/>
        <end position="20"/>
    </location>
</feature>
<keyword evidence="3" id="KW-1185">Reference proteome</keyword>
<comment type="caution">
    <text evidence="2">The sequence shown here is derived from an EMBL/GenBank/DDBJ whole genome shotgun (WGS) entry which is preliminary data.</text>
</comment>
<sequence>MKHRNARHEDAKSRRERLWNERQNYFTTKMQPETRIVTRPSTGLPPSKHEAQASKSAISENSGPHFRTEMQLQLAALQSLQRVQTARKKELIEHKSIEMAKQLRQQRNEDALKKNSKMAVKRLRNWNEKQKLEEESELAYLLQNIKPAAEAVHLAQLLSSRWKDVGKEGGGFKSCIPQHSRQEMRVQFLLDNQRIGAFYP</sequence>
<feature type="region of interest" description="Disordered" evidence="1">
    <location>
        <begin position="1"/>
        <end position="62"/>
    </location>
</feature>
<reference evidence="2 3" key="1">
    <citation type="submission" date="2012-05" db="EMBL/GenBank/DDBJ databases">
        <title>Recombination and specialization in a pathogen metapopulation.</title>
        <authorList>
            <person name="Gardiner A."/>
            <person name="Kemen E."/>
            <person name="Schultz-Larsen T."/>
            <person name="MacLean D."/>
            <person name="Van Oosterhout C."/>
            <person name="Jones J.D.G."/>
        </authorList>
    </citation>
    <scope>NUCLEOTIDE SEQUENCE [LARGE SCALE GENOMIC DNA]</scope>
    <source>
        <strain evidence="2 3">Ac Nc2</strain>
    </source>
</reference>
<gene>
    <name evidence="2" type="ORF">BN9_124320</name>
</gene>
<evidence type="ECO:0000313" key="2">
    <source>
        <dbReference type="EMBL" id="CCI50541.1"/>
    </source>
</evidence>
<evidence type="ECO:0000313" key="3">
    <source>
        <dbReference type="Proteomes" id="UP000053237"/>
    </source>
</evidence>
<dbReference type="InParanoid" id="A0A024GUB9"/>
<feature type="compositionally biased region" description="Polar residues" evidence="1">
    <location>
        <begin position="21"/>
        <end position="31"/>
    </location>
</feature>
<name>A0A024GUB9_9STRA</name>
<proteinExistence type="predicted"/>
<dbReference type="Proteomes" id="UP000053237">
    <property type="component" value="Unassembled WGS sequence"/>
</dbReference>
<dbReference type="EMBL" id="CAIX01000562">
    <property type="protein sequence ID" value="CCI50541.1"/>
    <property type="molecule type" value="Genomic_DNA"/>
</dbReference>
<accession>A0A024GUB9</accession>